<organism evidence="5">
    <name type="scientific">Spathaspora passalidarum (strain NRRL Y-27907 / 11-Y1)</name>
    <dbReference type="NCBI Taxonomy" id="619300"/>
    <lineage>
        <taxon>Eukaryota</taxon>
        <taxon>Fungi</taxon>
        <taxon>Dikarya</taxon>
        <taxon>Ascomycota</taxon>
        <taxon>Saccharomycotina</taxon>
        <taxon>Pichiomycetes</taxon>
        <taxon>Debaryomycetaceae</taxon>
        <taxon>Spathaspora</taxon>
    </lineage>
</organism>
<protein>
    <recommendedName>
        <fullName evidence="2">Long chronological lifespan protein 2</fullName>
    </recommendedName>
</protein>
<dbReference type="EMBL" id="GL996500">
    <property type="protein sequence ID" value="EGW34091.1"/>
    <property type="molecule type" value="Genomic_DNA"/>
</dbReference>
<name>G3AHC6_SPAPN</name>
<dbReference type="InterPro" id="IPR034543">
    <property type="entry name" value="LCL2"/>
</dbReference>
<evidence type="ECO:0000313" key="5">
    <source>
        <dbReference type="Proteomes" id="UP000000709"/>
    </source>
</evidence>
<dbReference type="Proteomes" id="UP000000709">
    <property type="component" value="Unassembled WGS sequence"/>
</dbReference>
<dbReference type="AlphaFoldDB" id="G3AHC6"/>
<sequence>MFDFFNFNQGGGGGGGQQARSPQDNENVLLNTRCEKYLCPDTGVCAKSPRFCPCPFPSSQLKCPLPNGNYICVSKPAGEEIADKYSDPNTNWKIDAKNNDIRDCGWVNRAYKGLV</sequence>
<evidence type="ECO:0000256" key="3">
    <source>
        <dbReference type="ARBA" id="ARBA00022729"/>
    </source>
</evidence>
<evidence type="ECO:0000256" key="2">
    <source>
        <dbReference type="ARBA" id="ARBA00018534"/>
    </source>
</evidence>
<dbReference type="InParanoid" id="G3AHC6"/>
<dbReference type="GO" id="GO:0036503">
    <property type="term" value="P:ERAD pathway"/>
    <property type="evidence" value="ECO:0007669"/>
    <property type="project" value="TreeGrafter"/>
</dbReference>
<dbReference type="KEGG" id="spaa:SPAPADRAFT_59512"/>
<comment type="similarity">
    <text evidence="1">Belongs to the LCL2 family.</text>
</comment>
<dbReference type="HOGENOM" id="CLU_142363_1_0_1"/>
<dbReference type="FunCoup" id="G3AHC6">
    <property type="interactions" value="13"/>
</dbReference>
<dbReference type="STRING" id="619300.G3AHC6"/>
<dbReference type="RefSeq" id="XP_007373675.1">
    <property type="nucleotide sequence ID" value="XM_007373613.1"/>
</dbReference>
<proteinExistence type="inferred from homology"/>
<keyword evidence="5" id="KW-1185">Reference proteome</keyword>
<dbReference type="eggNOG" id="ENOG502S416">
    <property type="taxonomic scope" value="Eukaryota"/>
</dbReference>
<dbReference type="CDD" id="cd23996">
    <property type="entry name" value="LCL2-like"/>
    <property type="match status" value="1"/>
</dbReference>
<evidence type="ECO:0000256" key="1">
    <source>
        <dbReference type="ARBA" id="ARBA00010545"/>
    </source>
</evidence>
<dbReference type="OMA" id="KPATHDE"/>
<accession>G3AHC6</accession>
<dbReference type="PANTHER" id="PTHR38425">
    <property type="entry name" value="LONG CHRONOLOGICAL LIFESPAN PROTEIN 2"/>
    <property type="match status" value="1"/>
</dbReference>
<reference evidence="4 5" key="1">
    <citation type="journal article" date="2011" name="Proc. Natl. Acad. Sci. U.S.A.">
        <title>Comparative genomics of xylose-fermenting fungi for enhanced biofuel production.</title>
        <authorList>
            <person name="Wohlbach D.J."/>
            <person name="Kuo A."/>
            <person name="Sato T.K."/>
            <person name="Potts K.M."/>
            <person name="Salamov A.A."/>
            <person name="LaButti K.M."/>
            <person name="Sun H."/>
            <person name="Clum A."/>
            <person name="Pangilinan J.L."/>
            <person name="Lindquist E.A."/>
            <person name="Lucas S."/>
            <person name="Lapidus A."/>
            <person name="Jin M."/>
            <person name="Gunawan C."/>
            <person name="Balan V."/>
            <person name="Dale B.E."/>
            <person name="Jeffries T.W."/>
            <person name="Zinkel R."/>
            <person name="Barry K.W."/>
            <person name="Grigoriev I.V."/>
            <person name="Gasch A.P."/>
        </authorList>
    </citation>
    <scope>NUCLEOTIDE SEQUENCE [LARGE SCALE GENOMIC DNA]</scope>
    <source>
        <strain evidence="5">NRRL Y-27907 / 11-Y1</strain>
    </source>
</reference>
<evidence type="ECO:0000313" key="4">
    <source>
        <dbReference type="EMBL" id="EGW34091.1"/>
    </source>
</evidence>
<gene>
    <name evidence="4" type="ORF">SPAPADRAFT_59512</name>
</gene>
<dbReference type="GeneID" id="18872950"/>
<dbReference type="PANTHER" id="PTHR38425:SF1">
    <property type="entry name" value="LONG CHRONOLOGICAL LIFESPAN PROTEIN 2"/>
    <property type="match status" value="1"/>
</dbReference>
<keyword evidence="3" id="KW-0732">Signal</keyword>
<dbReference type="OrthoDB" id="2234316at2759"/>